<gene>
    <name evidence="5" type="ORF">DS2_17888</name>
</gene>
<feature type="binding site" evidence="2">
    <location>
        <position position="74"/>
    </location>
    <ligand>
        <name>Cu cation</name>
        <dbReference type="ChEBI" id="CHEBI:23378"/>
    </ligand>
</feature>
<accession>W7QH98</accession>
<keyword evidence="2" id="KW-0479">Metal-binding</keyword>
<sequence length="193" mass="21715">MKIMKLLNRSTWYASLMIVMGSLSAGVLAQLPDSSVYHLESTWTDQNSQPLKWQNLQGKNQVVSLIYTHCLHTCPTIVSTMHQAQQKLSAKTLANTEFVLVSLTPDSDTPQVLNEFAKKHGLDTTKWRLLTGDDESVRQLAMVLQFKYQNIPDNEVSHSNIVTVLNRQGEIALQTLGEPKRVGEIVNILEKLE</sequence>
<dbReference type="SUPFAM" id="SSF52833">
    <property type="entry name" value="Thioredoxin-like"/>
    <property type="match status" value="1"/>
</dbReference>
<keyword evidence="6" id="KW-1185">Reference proteome</keyword>
<evidence type="ECO:0000256" key="2">
    <source>
        <dbReference type="PIRSR" id="PIRSR603782-1"/>
    </source>
</evidence>
<dbReference type="Proteomes" id="UP000019276">
    <property type="component" value="Unassembled WGS sequence"/>
</dbReference>
<feature type="chain" id="PRO_5004901303" evidence="4">
    <location>
        <begin position="30"/>
        <end position="193"/>
    </location>
</feature>
<name>W7QH98_9ALTE</name>
<keyword evidence="4" id="KW-0732">Signal</keyword>
<dbReference type="Pfam" id="PF02630">
    <property type="entry name" value="SCO1-SenC"/>
    <property type="match status" value="1"/>
</dbReference>
<dbReference type="STRING" id="1328313.DS2_17888"/>
<evidence type="ECO:0000313" key="6">
    <source>
        <dbReference type="Proteomes" id="UP000019276"/>
    </source>
</evidence>
<dbReference type="GO" id="GO:0046872">
    <property type="term" value="F:metal ion binding"/>
    <property type="evidence" value="ECO:0007669"/>
    <property type="project" value="UniProtKB-KW"/>
</dbReference>
<dbReference type="eggNOG" id="COG1999">
    <property type="taxonomic scope" value="Bacteria"/>
</dbReference>
<dbReference type="CDD" id="cd02968">
    <property type="entry name" value="SCO"/>
    <property type="match status" value="1"/>
</dbReference>
<dbReference type="PANTHER" id="PTHR12151:SF25">
    <property type="entry name" value="LINALOOL DEHYDRATASE_ISOMERASE DOMAIN-CONTAINING PROTEIN"/>
    <property type="match status" value="1"/>
</dbReference>
<comment type="caution">
    <text evidence="5">The sequence shown here is derived from an EMBL/GenBank/DDBJ whole genome shotgun (WGS) entry which is preliminary data.</text>
</comment>
<organism evidence="5 6">
    <name type="scientific">Catenovulum agarivorans DS-2</name>
    <dbReference type="NCBI Taxonomy" id="1328313"/>
    <lineage>
        <taxon>Bacteria</taxon>
        <taxon>Pseudomonadati</taxon>
        <taxon>Pseudomonadota</taxon>
        <taxon>Gammaproteobacteria</taxon>
        <taxon>Alteromonadales</taxon>
        <taxon>Alteromonadaceae</taxon>
        <taxon>Catenovulum</taxon>
    </lineage>
</organism>
<dbReference type="AlphaFoldDB" id="W7QH98"/>
<evidence type="ECO:0000256" key="3">
    <source>
        <dbReference type="PIRSR" id="PIRSR603782-2"/>
    </source>
</evidence>
<dbReference type="PATRIC" id="fig|1328313.3.peg.3657"/>
<feature type="signal peptide" evidence="4">
    <location>
        <begin position="1"/>
        <end position="29"/>
    </location>
</feature>
<dbReference type="OrthoDB" id="5567697at2"/>
<reference evidence="5 6" key="1">
    <citation type="journal article" date="2014" name="Genome Announc.">
        <title>Draft Genome Sequence of the Agar-Degrading Bacterium Catenovulum sp. Strain DS-2, Isolated from Intestines of Haliotis diversicolor.</title>
        <authorList>
            <person name="Shan D."/>
            <person name="Li X."/>
            <person name="Gu Z."/>
            <person name="Wei G."/>
            <person name="Gao Z."/>
            <person name="Shao Z."/>
        </authorList>
    </citation>
    <scope>NUCLEOTIDE SEQUENCE [LARGE SCALE GENOMIC DNA]</scope>
    <source>
        <strain evidence="5 6">DS-2</strain>
    </source>
</reference>
<feature type="binding site" evidence="2">
    <location>
        <position position="70"/>
    </location>
    <ligand>
        <name>Cu cation</name>
        <dbReference type="ChEBI" id="CHEBI:23378"/>
    </ligand>
</feature>
<dbReference type="RefSeq" id="WP_160168592.1">
    <property type="nucleotide sequence ID" value="NZ_ARZY01000050.1"/>
</dbReference>
<proteinExistence type="inferred from homology"/>
<keyword evidence="3" id="KW-1015">Disulfide bond</keyword>
<protein>
    <submittedName>
        <fullName evidence="5">Electron transport protein SCO1/SenC</fullName>
    </submittedName>
</protein>
<evidence type="ECO:0000256" key="4">
    <source>
        <dbReference type="SAM" id="SignalP"/>
    </source>
</evidence>
<dbReference type="Gene3D" id="3.40.30.10">
    <property type="entry name" value="Glutaredoxin"/>
    <property type="match status" value="1"/>
</dbReference>
<keyword evidence="2" id="KW-0186">Copper</keyword>
<comment type="similarity">
    <text evidence="1">Belongs to the SCO1/2 family.</text>
</comment>
<evidence type="ECO:0000313" key="5">
    <source>
        <dbReference type="EMBL" id="EWH08332.1"/>
    </source>
</evidence>
<evidence type="ECO:0000256" key="1">
    <source>
        <dbReference type="ARBA" id="ARBA00010996"/>
    </source>
</evidence>
<dbReference type="InterPro" id="IPR036249">
    <property type="entry name" value="Thioredoxin-like_sf"/>
</dbReference>
<feature type="disulfide bond" description="Redox-active" evidence="3">
    <location>
        <begin position="70"/>
        <end position="74"/>
    </location>
</feature>
<dbReference type="InterPro" id="IPR003782">
    <property type="entry name" value="SCO1/SenC"/>
</dbReference>
<dbReference type="PANTHER" id="PTHR12151">
    <property type="entry name" value="ELECTRON TRANSPORT PROTIN SCO1/SENC FAMILY MEMBER"/>
    <property type="match status" value="1"/>
</dbReference>
<dbReference type="EMBL" id="ARZY01000050">
    <property type="protein sequence ID" value="EWH08332.1"/>
    <property type="molecule type" value="Genomic_DNA"/>
</dbReference>
<feature type="binding site" evidence="2">
    <location>
        <position position="158"/>
    </location>
    <ligand>
        <name>Cu cation</name>
        <dbReference type="ChEBI" id="CHEBI:23378"/>
    </ligand>
</feature>